<feature type="compositionally biased region" description="Basic and acidic residues" evidence="9">
    <location>
        <begin position="1338"/>
        <end position="1352"/>
    </location>
</feature>
<comment type="caution">
    <text evidence="11">The sequence shown here is derived from an EMBL/GenBank/DDBJ whole genome shotgun (WGS) entry which is preliminary data.</text>
</comment>
<evidence type="ECO:0000256" key="6">
    <source>
        <dbReference type="ARBA" id="ARBA00023277"/>
    </source>
</evidence>
<dbReference type="EMBL" id="CAXAMN010022973">
    <property type="protein sequence ID" value="CAK9074115.1"/>
    <property type="molecule type" value="Genomic_DNA"/>
</dbReference>
<evidence type="ECO:0000256" key="7">
    <source>
        <dbReference type="ARBA" id="ARBA00023295"/>
    </source>
</evidence>
<dbReference type="SUPFAM" id="SSF50685">
    <property type="entry name" value="Barwin-like endoglucanases"/>
    <property type="match status" value="1"/>
</dbReference>
<dbReference type="EC" id="3.2.1.4" evidence="3"/>
<evidence type="ECO:0000256" key="3">
    <source>
        <dbReference type="ARBA" id="ARBA00012601"/>
    </source>
</evidence>
<evidence type="ECO:0000256" key="5">
    <source>
        <dbReference type="ARBA" id="ARBA00023001"/>
    </source>
</evidence>
<dbReference type="Proteomes" id="UP001642484">
    <property type="component" value="Unassembled WGS sequence"/>
</dbReference>
<evidence type="ECO:0000259" key="10">
    <source>
        <dbReference type="Pfam" id="PF02015"/>
    </source>
</evidence>
<keyword evidence="12" id="KW-1185">Reference proteome</keyword>
<evidence type="ECO:0000256" key="1">
    <source>
        <dbReference type="ARBA" id="ARBA00000966"/>
    </source>
</evidence>
<reference evidence="11 12" key="1">
    <citation type="submission" date="2024-02" db="EMBL/GenBank/DDBJ databases">
        <authorList>
            <person name="Chen Y."/>
            <person name="Shah S."/>
            <person name="Dougan E. K."/>
            <person name="Thang M."/>
            <person name="Chan C."/>
        </authorList>
    </citation>
    <scope>NUCLEOTIDE SEQUENCE [LARGE SCALE GENOMIC DNA]</scope>
</reference>
<keyword evidence="6" id="KW-0119">Carbohydrate metabolism</keyword>
<feature type="region of interest" description="Disordered" evidence="9">
    <location>
        <begin position="282"/>
        <end position="301"/>
    </location>
</feature>
<feature type="region of interest" description="Disordered" evidence="9">
    <location>
        <begin position="1255"/>
        <end position="1374"/>
    </location>
</feature>
<comment type="similarity">
    <text evidence="2">Belongs to the glycosyl hydrolase 45 (cellulase K) family.</text>
</comment>
<feature type="region of interest" description="Disordered" evidence="9">
    <location>
        <begin position="824"/>
        <end position="848"/>
    </location>
</feature>
<dbReference type="InterPro" id="IPR036908">
    <property type="entry name" value="RlpA-like_sf"/>
</dbReference>
<keyword evidence="4" id="KW-0378">Hydrolase</keyword>
<evidence type="ECO:0000313" key="12">
    <source>
        <dbReference type="Proteomes" id="UP001642484"/>
    </source>
</evidence>
<accession>A0ABP0PDK5</accession>
<name>A0ABP0PDK5_9DINO</name>
<dbReference type="Pfam" id="PF02015">
    <property type="entry name" value="Glyco_hydro_45"/>
    <property type="match status" value="1"/>
</dbReference>
<keyword evidence="8" id="KW-0624">Polysaccharide degradation</keyword>
<feature type="compositionally biased region" description="Low complexity" evidence="9">
    <location>
        <begin position="1364"/>
        <end position="1374"/>
    </location>
</feature>
<evidence type="ECO:0000313" key="11">
    <source>
        <dbReference type="EMBL" id="CAK9074115.1"/>
    </source>
</evidence>
<feature type="compositionally biased region" description="Basic and acidic residues" evidence="9">
    <location>
        <begin position="282"/>
        <end position="292"/>
    </location>
</feature>
<comment type="catalytic activity">
    <reaction evidence="1">
        <text>Endohydrolysis of (1-&gt;4)-beta-D-glucosidic linkages in cellulose, lichenin and cereal beta-D-glucans.</text>
        <dbReference type="EC" id="3.2.1.4"/>
    </reaction>
</comment>
<sequence>MATRFRVGSAKAKAAAGPTVPEAGEVSIATIASGQMPLTPVSCRGRIHTIFGTQERYPVCKFIMSDKPGPDGAEPVSIVVKLSAAPGQRLELDSMVLVLNAEVRALWKRPDGSIPEEWFCDRLAPRELGCNMAEQGKRKRGVLSTIRLLREDPSYDVYPKAAFDVLPSMPTALPSEPDVQMANVQVRVVDVGDVSGGDRAKKMIRAADAAAEDDSVESLYDIALYDGHATAEMIRAETTIAIIGLSLVRGGYAYVGTPPQLCLAMEEEKLSTDFQKLGVRVDKSEEPGEQHAGHSTGDDGAASEATAMHSFNYMLDLNVPGHFATQASARRFLQSVMCLGCHEVRACVRPLRWTMAIPLKEGLQIRCAFQGTAEQGKQLLEKIRAVGRLRELNEGDAQRQKQDVVGGLVVRWAEEGGDMRRQAYRARQQLVDNVASLKRSNDAAVHLAQLLPPGGRAAKMRRAVSHLGEVLVIGALLAEQQQDLCCKVEAQSINAASCSFAGAHFETKPKLSAIVGVRGSRVTAATVRSASQSVADNVPAEEEAMVAIVRAGAILLLIRLQEDQEHRCPVDRKRVVRVIRWVHAWRVEGTGEEPLRRQGGAGYFCPAEPGAFRGGGVTATYACMDAWLRATDWLGAEVNVYFGVGTYGIAGDRQRGQGACYRLKVEGVDKDIIAQSINTGWDVDGNQFDLQIAAGGAGAFNVCAGSAGSMFSGGPWMLVSGAGVCRGRFALERQEAGRSQEWCEPYLVGARGCNAVPIMVFGLVTTELWVDARTAHCARSTCRTDDAMAIAGNSGKTAEGSITQVSLPASRGCYRRVGRRSTVKECPTGSGSKAEGMASSDARKLGDGQSVNADNSIHGLRGHDQLHRAWSRVPVVRRSHPMWGLQRDSQAARPATDGCCRATRAVPQHTDGVETEGFPPLETEEGGVVDVCASWPLAGVLRLRRRFCGGGPAPELRELVAGICYSVLSDAKQVEELLAQDWVESWQGWAELEADGSDSVAMAVAERFLQVARAKVPVRVISNQARLRELEQEGLALMMASSHGVNNCLIDALLLGLMVTGVVPRKYSVDERVSVRVYFYDCLDQAELGEAASDLACIDWTSGSEPSDGQQTLYVYNHTDWTGKGYHFDALVRTATCGHDVESASPAVDDVLRAQECTGRAQVPSAGNGEGAAPQVPAVDEVETILGDFFRSRGARLTITRRDAAAVVAGWYDGTALMETLHTLLQAGLVHADSGQHAARRLVDQWRAYWAVRTGGPGRPLGSQRAAPEPERWTAQKRTESEESVMSAKRRPPGKGPGQEPRPGPGEQQTGPARPQHSTKRRWEAAQAKAEPAGNTWQDRRAEEPHAKDRSTWRPTKRLRRKTSVAASQSTTASGEVLDDDQYVLQVQTVEKSKDHRRTEELRIERLSEAISERPTLPWKWQKMDAGVAYDLPYVHCSFKSCEFQADNDEALAAHIVVAHDAAFAGASEVTLTEAEKLRAYQAAVTWRCQQG</sequence>
<proteinExistence type="inferred from homology"/>
<feature type="compositionally biased region" description="Basic and acidic residues" evidence="9">
    <location>
        <begin position="1268"/>
        <end position="1281"/>
    </location>
</feature>
<evidence type="ECO:0000256" key="8">
    <source>
        <dbReference type="ARBA" id="ARBA00023326"/>
    </source>
</evidence>
<protein>
    <recommendedName>
        <fullName evidence="3">cellulase</fullName>
        <ecNumber evidence="3">3.2.1.4</ecNumber>
    </recommendedName>
</protein>
<evidence type="ECO:0000256" key="4">
    <source>
        <dbReference type="ARBA" id="ARBA00022801"/>
    </source>
</evidence>
<feature type="domain" description="Glycosyl hydrolases family 45 active site" evidence="10">
    <location>
        <begin position="613"/>
        <end position="709"/>
    </location>
</feature>
<evidence type="ECO:0000256" key="2">
    <source>
        <dbReference type="ARBA" id="ARBA00007793"/>
    </source>
</evidence>
<feature type="compositionally biased region" description="Low complexity" evidence="9">
    <location>
        <begin position="1298"/>
        <end position="1312"/>
    </location>
</feature>
<dbReference type="InterPro" id="IPR000334">
    <property type="entry name" value="Glyco_hydro_45"/>
</dbReference>
<dbReference type="Gene3D" id="2.40.40.10">
    <property type="entry name" value="RlpA-like domain"/>
    <property type="match status" value="1"/>
</dbReference>
<organism evidence="11 12">
    <name type="scientific">Durusdinium trenchii</name>
    <dbReference type="NCBI Taxonomy" id="1381693"/>
    <lineage>
        <taxon>Eukaryota</taxon>
        <taxon>Sar</taxon>
        <taxon>Alveolata</taxon>
        <taxon>Dinophyceae</taxon>
        <taxon>Suessiales</taxon>
        <taxon>Symbiodiniaceae</taxon>
        <taxon>Durusdinium</taxon>
    </lineage>
</organism>
<evidence type="ECO:0000256" key="9">
    <source>
        <dbReference type="SAM" id="MobiDB-lite"/>
    </source>
</evidence>
<gene>
    <name evidence="11" type="ORF">CCMP2556_LOCUS36527</name>
</gene>
<keyword evidence="5" id="KW-0136">Cellulose degradation</keyword>
<keyword evidence="7" id="KW-0326">Glycosidase</keyword>